<feature type="domain" description="Sulfotransferase" evidence="2">
    <location>
        <begin position="36"/>
        <end position="230"/>
    </location>
</feature>
<dbReference type="Pfam" id="PF00685">
    <property type="entry name" value="Sulfotransfer_1"/>
    <property type="match status" value="1"/>
</dbReference>
<protein>
    <recommendedName>
        <fullName evidence="2">Sulfotransferase domain-containing protein</fullName>
    </recommendedName>
</protein>
<reference evidence="3" key="1">
    <citation type="journal article" date="2016" name="Insect Biochem. Mol. Biol.">
        <title>Multifaceted biological insights from a draft genome sequence of the tobacco hornworm moth, Manduca sexta.</title>
        <authorList>
            <person name="Kanost M.R."/>
            <person name="Arrese E.L."/>
            <person name="Cao X."/>
            <person name="Chen Y.R."/>
            <person name="Chellapilla S."/>
            <person name="Goldsmith M.R."/>
            <person name="Grosse-Wilde E."/>
            <person name="Heckel D.G."/>
            <person name="Herndon N."/>
            <person name="Jiang H."/>
            <person name="Papanicolaou A."/>
            <person name="Qu J."/>
            <person name="Soulages J.L."/>
            <person name="Vogel H."/>
            <person name="Walters J."/>
            <person name="Waterhouse R.M."/>
            <person name="Ahn S.J."/>
            <person name="Almeida F.C."/>
            <person name="An C."/>
            <person name="Aqrawi P."/>
            <person name="Bretschneider A."/>
            <person name="Bryant W.B."/>
            <person name="Bucks S."/>
            <person name="Chao H."/>
            <person name="Chevignon G."/>
            <person name="Christen J.M."/>
            <person name="Clarke D.F."/>
            <person name="Dittmer N.T."/>
            <person name="Ferguson L.C.F."/>
            <person name="Garavelou S."/>
            <person name="Gordon K.H.J."/>
            <person name="Gunaratna R.T."/>
            <person name="Han Y."/>
            <person name="Hauser F."/>
            <person name="He Y."/>
            <person name="Heidel-Fischer H."/>
            <person name="Hirsh A."/>
            <person name="Hu Y."/>
            <person name="Jiang H."/>
            <person name="Kalra D."/>
            <person name="Klinner C."/>
            <person name="Konig C."/>
            <person name="Kovar C."/>
            <person name="Kroll A.R."/>
            <person name="Kuwar S.S."/>
            <person name="Lee S.L."/>
            <person name="Lehman R."/>
            <person name="Li K."/>
            <person name="Li Z."/>
            <person name="Liang H."/>
            <person name="Lovelace S."/>
            <person name="Lu Z."/>
            <person name="Mansfield J.H."/>
            <person name="McCulloch K.J."/>
            <person name="Mathew T."/>
            <person name="Morton B."/>
            <person name="Muzny D.M."/>
            <person name="Neunemann D."/>
            <person name="Ongeri F."/>
            <person name="Pauchet Y."/>
            <person name="Pu L.L."/>
            <person name="Pyrousis I."/>
            <person name="Rao X.J."/>
            <person name="Redding A."/>
            <person name="Roesel C."/>
            <person name="Sanchez-Gracia A."/>
            <person name="Schaack S."/>
            <person name="Shukla A."/>
            <person name="Tetreau G."/>
            <person name="Wang Y."/>
            <person name="Xiong G.H."/>
            <person name="Traut W."/>
            <person name="Walsh T.K."/>
            <person name="Worley K.C."/>
            <person name="Wu D."/>
            <person name="Wu W."/>
            <person name="Wu Y.Q."/>
            <person name="Zhang X."/>
            <person name="Zou Z."/>
            <person name="Zucker H."/>
            <person name="Briscoe A.D."/>
            <person name="Burmester T."/>
            <person name="Clem R.J."/>
            <person name="Feyereisen R."/>
            <person name="Grimmelikhuijzen C.J.P."/>
            <person name="Hamodrakas S.J."/>
            <person name="Hansson B.S."/>
            <person name="Huguet E."/>
            <person name="Jermiin L.S."/>
            <person name="Lan Q."/>
            <person name="Lehman H.K."/>
            <person name="Lorenzen M."/>
            <person name="Merzendorfer H."/>
            <person name="Michalopoulos I."/>
            <person name="Morton D.B."/>
            <person name="Muthukrishnan S."/>
            <person name="Oakeshott J.G."/>
            <person name="Palmer W."/>
            <person name="Park Y."/>
            <person name="Passarelli A.L."/>
            <person name="Rozas J."/>
            <person name="Schwartz L.M."/>
            <person name="Smith W."/>
            <person name="Southgate A."/>
            <person name="Vilcinskas A."/>
            <person name="Vogt R."/>
            <person name="Wang P."/>
            <person name="Werren J."/>
            <person name="Yu X.Q."/>
            <person name="Zhou J.J."/>
            <person name="Brown S.J."/>
            <person name="Scherer S.E."/>
            <person name="Richards S."/>
            <person name="Blissard G.W."/>
        </authorList>
    </citation>
    <scope>NUCLEOTIDE SEQUENCE</scope>
</reference>
<evidence type="ECO:0000259" key="2">
    <source>
        <dbReference type="Pfam" id="PF00685"/>
    </source>
</evidence>
<sequence length="242" mass="28316">MPMFIDIKAIEAIGKQYTGENAEEISKFCSTFQMLPVEILAKTPDPRFIKTHLPLSFLPPSLLDTTKVVYVARDPRDVAVSSYHHSKLFVQMGYNSDFKHFWSLFTGGLFTFTPYFEHVKEAWEKRHHPNLLFLFYEDLRKDLPANIRRIAKFLGKEPSEEQILGLCDHMKIDNFKNNKAVNLEDMRVLGLLSEGEQFIRRGKSGGWRDYFDEEMTKQAESWIIENLRNTDLRFPSMQDIQI</sequence>
<name>A0A921YZP5_MANSE</name>
<dbReference type="GO" id="GO:0008146">
    <property type="term" value="F:sulfotransferase activity"/>
    <property type="evidence" value="ECO:0007669"/>
    <property type="project" value="InterPro"/>
</dbReference>
<proteinExistence type="predicted"/>
<dbReference type="InterPro" id="IPR000863">
    <property type="entry name" value="Sulfotransferase_dom"/>
</dbReference>
<dbReference type="Proteomes" id="UP000791440">
    <property type="component" value="Unassembled WGS sequence"/>
</dbReference>
<keyword evidence="1" id="KW-0808">Transferase</keyword>
<keyword evidence="4" id="KW-1185">Reference proteome</keyword>
<comment type="caution">
    <text evidence="3">The sequence shown here is derived from an EMBL/GenBank/DDBJ whole genome shotgun (WGS) entry which is preliminary data.</text>
</comment>
<dbReference type="EMBL" id="JH668356">
    <property type="protein sequence ID" value="KAG6448316.1"/>
    <property type="molecule type" value="Genomic_DNA"/>
</dbReference>
<reference evidence="3" key="2">
    <citation type="submission" date="2020-12" db="EMBL/GenBank/DDBJ databases">
        <authorList>
            <person name="Kanost M."/>
        </authorList>
    </citation>
    <scope>NUCLEOTIDE SEQUENCE</scope>
</reference>
<evidence type="ECO:0000256" key="1">
    <source>
        <dbReference type="ARBA" id="ARBA00022679"/>
    </source>
</evidence>
<organism evidence="3 4">
    <name type="scientific">Manduca sexta</name>
    <name type="common">Tobacco hawkmoth</name>
    <name type="synonym">Tobacco hornworm</name>
    <dbReference type="NCBI Taxonomy" id="7130"/>
    <lineage>
        <taxon>Eukaryota</taxon>
        <taxon>Metazoa</taxon>
        <taxon>Ecdysozoa</taxon>
        <taxon>Arthropoda</taxon>
        <taxon>Hexapoda</taxon>
        <taxon>Insecta</taxon>
        <taxon>Pterygota</taxon>
        <taxon>Neoptera</taxon>
        <taxon>Endopterygota</taxon>
        <taxon>Lepidoptera</taxon>
        <taxon>Glossata</taxon>
        <taxon>Ditrysia</taxon>
        <taxon>Bombycoidea</taxon>
        <taxon>Sphingidae</taxon>
        <taxon>Sphinginae</taxon>
        <taxon>Sphingini</taxon>
        <taxon>Manduca</taxon>
    </lineage>
</organism>
<dbReference type="PANTHER" id="PTHR11783">
    <property type="entry name" value="SULFOTRANSFERASE SULT"/>
    <property type="match status" value="1"/>
</dbReference>
<evidence type="ECO:0000313" key="3">
    <source>
        <dbReference type="EMBL" id="KAG6448316.1"/>
    </source>
</evidence>
<gene>
    <name evidence="3" type="ORF">O3G_MSEX005437</name>
</gene>
<evidence type="ECO:0000313" key="4">
    <source>
        <dbReference type="Proteomes" id="UP000791440"/>
    </source>
</evidence>
<dbReference type="AlphaFoldDB" id="A0A921YZP5"/>
<accession>A0A921YZP5</accession>